<dbReference type="OrthoDB" id="9810140at2"/>
<sequence length="108" mass="12925">MHVDLPEKLYYSMGEVTKAFKVNASLIRFWEKEFDVLQPKKNTRGNRKFRKEDIKNIQTIYHLTKEKGFTLEGAKEYMKSHKNELDTFDIIEKLEFVKAELLKIKKNL</sequence>
<evidence type="ECO:0000313" key="3">
    <source>
        <dbReference type="EMBL" id="ARN79265.1"/>
    </source>
</evidence>
<dbReference type="GO" id="GO:0003700">
    <property type="term" value="F:DNA-binding transcription factor activity"/>
    <property type="evidence" value="ECO:0007669"/>
    <property type="project" value="InterPro"/>
</dbReference>
<gene>
    <name evidence="3" type="ORF">BST97_15430</name>
</gene>
<dbReference type="EMBL" id="CP019344">
    <property type="protein sequence ID" value="ARN79265.1"/>
    <property type="molecule type" value="Genomic_DNA"/>
</dbReference>
<feature type="domain" description="HTH merR-type" evidence="2">
    <location>
        <begin position="10"/>
        <end position="80"/>
    </location>
</feature>
<dbReference type="SUPFAM" id="SSF46955">
    <property type="entry name" value="Putative DNA-binding domain"/>
    <property type="match status" value="1"/>
</dbReference>
<accession>A0A1W6MNU9</accession>
<dbReference type="InterPro" id="IPR047057">
    <property type="entry name" value="MerR_fam"/>
</dbReference>
<dbReference type="RefSeq" id="WP_085768069.1">
    <property type="nucleotide sequence ID" value="NZ_CP019344.1"/>
</dbReference>
<dbReference type="STRING" id="331648.BST97_15430"/>
<reference evidence="3 4" key="1">
    <citation type="submission" date="2016-11" db="EMBL/GenBank/DDBJ databases">
        <title>Trade-off between light-utilization and light-protection in marine flavobacteria.</title>
        <authorList>
            <person name="Kumagai Y."/>
        </authorList>
    </citation>
    <scope>NUCLEOTIDE SEQUENCE [LARGE SCALE GENOMIC DNA]</scope>
    <source>
        <strain evidence="3 4">JCM 13191</strain>
    </source>
</reference>
<dbReference type="CDD" id="cd04765">
    <property type="entry name" value="HTH_MlrA-like_sg2"/>
    <property type="match status" value="1"/>
</dbReference>
<keyword evidence="1" id="KW-0238">DNA-binding</keyword>
<evidence type="ECO:0000259" key="2">
    <source>
        <dbReference type="PROSITE" id="PS50937"/>
    </source>
</evidence>
<keyword evidence="4" id="KW-1185">Reference proteome</keyword>
<protein>
    <submittedName>
        <fullName evidence="3">Transcriptional regulator</fullName>
    </submittedName>
</protein>
<dbReference type="Proteomes" id="UP000193431">
    <property type="component" value="Chromosome"/>
</dbReference>
<proteinExistence type="predicted"/>
<dbReference type="GO" id="GO:0003677">
    <property type="term" value="F:DNA binding"/>
    <property type="evidence" value="ECO:0007669"/>
    <property type="project" value="UniProtKB-KW"/>
</dbReference>
<dbReference type="SMART" id="SM00422">
    <property type="entry name" value="HTH_MERR"/>
    <property type="match status" value="1"/>
</dbReference>
<dbReference type="PROSITE" id="PS50937">
    <property type="entry name" value="HTH_MERR_2"/>
    <property type="match status" value="1"/>
</dbReference>
<dbReference type="InterPro" id="IPR009061">
    <property type="entry name" value="DNA-bd_dom_put_sf"/>
</dbReference>
<dbReference type="InterPro" id="IPR000551">
    <property type="entry name" value="MerR-type_HTH_dom"/>
</dbReference>
<dbReference type="PANTHER" id="PTHR30204:SF15">
    <property type="entry name" value="BLL5018 PROTEIN"/>
    <property type="match status" value="1"/>
</dbReference>
<name>A0A1W6MNU9_9FLAO</name>
<dbReference type="Pfam" id="PF13411">
    <property type="entry name" value="MerR_1"/>
    <property type="match status" value="1"/>
</dbReference>
<evidence type="ECO:0000256" key="1">
    <source>
        <dbReference type="ARBA" id="ARBA00023125"/>
    </source>
</evidence>
<dbReference type="AlphaFoldDB" id="A0A1W6MNU9"/>
<evidence type="ECO:0000313" key="4">
    <source>
        <dbReference type="Proteomes" id="UP000193431"/>
    </source>
</evidence>
<dbReference type="Gene3D" id="1.10.1660.10">
    <property type="match status" value="1"/>
</dbReference>
<organism evidence="3 4">
    <name type="scientific">Nonlabens spongiae</name>
    <dbReference type="NCBI Taxonomy" id="331648"/>
    <lineage>
        <taxon>Bacteria</taxon>
        <taxon>Pseudomonadati</taxon>
        <taxon>Bacteroidota</taxon>
        <taxon>Flavobacteriia</taxon>
        <taxon>Flavobacteriales</taxon>
        <taxon>Flavobacteriaceae</taxon>
        <taxon>Nonlabens</taxon>
    </lineage>
</organism>
<dbReference type="PANTHER" id="PTHR30204">
    <property type="entry name" value="REDOX-CYCLING DRUG-SENSING TRANSCRIPTIONAL ACTIVATOR SOXR"/>
    <property type="match status" value="1"/>
</dbReference>